<evidence type="ECO:0000256" key="7">
    <source>
        <dbReference type="SAM" id="Phobius"/>
    </source>
</evidence>
<feature type="transmembrane region" description="Helical" evidence="7">
    <location>
        <begin position="50"/>
        <end position="69"/>
    </location>
</feature>
<dbReference type="InterPro" id="IPR052031">
    <property type="entry name" value="Membrane_Transporter-Flippase"/>
</dbReference>
<dbReference type="STRING" id="1122949.GCA_000378725_01328"/>
<dbReference type="OrthoDB" id="363017at2"/>
<feature type="transmembrane region" description="Helical" evidence="7">
    <location>
        <begin position="363"/>
        <end position="384"/>
    </location>
</feature>
<name>A0A379C665_9FIRM</name>
<protein>
    <submittedName>
        <fullName evidence="8">Multidrug-efflux transporter</fullName>
    </submittedName>
</protein>
<evidence type="ECO:0000256" key="5">
    <source>
        <dbReference type="ARBA" id="ARBA00022989"/>
    </source>
</evidence>
<feature type="transmembrane region" description="Helical" evidence="7">
    <location>
        <begin position="244"/>
        <end position="266"/>
    </location>
</feature>
<feature type="transmembrane region" description="Helical" evidence="7">
    <location>
        <begin position="140"/>
        <end position="162"/>
    </location>
</feature>
<feature type="transmembrane region" description="Helical" evidence="7">
    <location>
        <begin position="106"/>
        <end position="128"/>
    </location>
</feature>
<dbReference type="AlphaFoldDB" id="A0A379C665"/>
<feature type="transmembrane region" description="Helical" evidence="7">
    <location>
        <begin position="426"/>
        <end position="443"/>
    </location>
</feature>
<dbReference type="PANTHER" id="PTHR43549:SF2">
    <property type="entry name" value="MULTIDRUG RESISTANCE PROTEIN NORM-RELATED"/>
    <property type="match status" value="1"/>
</dbReference>
<keyword evidence="5 7" id="KW-1133">Transmembrane helix</keyword>
<proteinExistence type="predicted"/>
<feature type="transmembrane region" description="Helical" evidence="7">
    <location>
        <begin position="174"/>
        <end position="195"/>
    </location>
</feature>
<dbReference type="PIRSF" id="PIRSF006603">
    <property type="entry name" value="DinF"/>
    <property type="match status" value="1"/>
</dbReference>
<organism evidence="8 9">
    <name type="scientific">Peptoniphilus lacrimalis</name>
    <dbReference type="NCBI Taxonomy" id="33031"/>
    <lineage>
        <taxon>Bacteria</taxon>
        <taxon>Bacillati</taxon>
        <taxon>Bacillota</taxon>
        <taxon>Tissierellia</taxon>
        <taxon>Tissierellales</taxon>
        <taxon>Peptoniphilaceae</taxon>
        <taxon>Peptoniphilus</taxon>
    </lineage>
</organism>
<evidence type="ECO:0000256" key="3">
    <source>
        <dbReference type="ARBA" id="ARBA00022475"/>
    </source>
</evidence>
<feature type="transmembrane region" description="Helical" evidence="7">
    <location>
        <begin position="201"/>
        <end position="223"/>
    </location>
</feature>
<evidence type="ECO:0000313" key="9">
    <source>
        <dbReference type="Proteomes" id="UP000255517"/>
    </source>
</evidence>
<dbReference type="EMBL" id="UGSZ01000001">
    <property type="protein sequence ID" value="SUB57822.1"/>
    <property type="molecule type" value="Genomic_DNA"/>
</dbReference>
<feature type="transmembrane region" description="Helical" evidence="7">
    <location>
        <begin position="20"/>
        <end position="38"/>
    </location>
</feature>
<dbReference type="NCBIfam" id="TIGR00797">
    <property type="entry name" value="matE"/>
    <property type="match status" value="1"/>
</dbReference>
<dbReference type="CDD" id="cd13138">
    <property type="entry name" value="MATE_yoeA_like"/>
    <property type="match status" value="1"/>
</dbReference>
<evidence type="ECO:0000256" key="4">
    <source>
        <dbReference type="ARBA" id="ARBA00022692"/>
    </source>
</evidence>
<comment type="subcellular location">
    <subcellularLocation>
        <location evidence="1">Cell membrane</location>
        <topology evidence="1">Multi-pass membrane protein</topology>
    </subcellularLocation>
</comment>
<evidence type="ECO:0000256" key="1">
    <source>
        <dbReference type="ARBA" id="ARBA00004651"/>
    </source>
</evidence>
<dbReference type="PANTHER" id="PTHR43549">
    <property type="entry name" value="MULTIDRUG RESISTANCE PROTEIN YPNP-RELATED"/>
    <property type="match status" value="1"/>
</dbReference>
<dbReference type="GO" id="GO:0042910">
    <property type="term" value="F:xenobiotic transmembrane transporter activity"/>
    <property type="evidence" value="ECO:0007669"/>
    <property type="project" value="InterPro"/>
</dbReference>
<feature type="transmembrane region" description="Helical" evidence="7">
    <location>
        <begin position="396"/>
        <end position="420"/>
    </location>
</feature>
<dbReference type="GO" id="GO:0015297">
    <property type="term" value="F:antiporter activity"/>
    <property type="evidence" value="ECO:0007669"/>
    <property type="project" value="InterPro"/>
</dbReference>
<dbReference type="Proteomes" id="UP000255517">
    <property type="component" value="Unassembled WGS sequence"/>
</dbReference>
<keyword evidence="3" id="KW-1003">Cell membrane</keyword>
<keyword evidence="2" id="KW-0813">Transport</keyword>
<gene>
    <name evidence="8" type="primary">mdtK</name>
    <name evidence="8" type="ORF">NCTC13149_01681</name>
</gene>
<dbReference type="Pfam" id="PF01554">
    <property type="entry name" value="MatE"/>
    <property type="match status" value="2"/>
</dbReference>
<reference evidence="8 9" key="1">
    <citation type="submission" date="2018-06" db="EMBL/GenBank/DDBJ databases">
        <authorList>
            <consortium name="Pathogen Informatics"/>
            <person name="Doyle S."/>
        </authorList>
    </citation>
    <scope>NUCLEOTIDE SEQUENCE [LARGE SCALE GENOMIC DNA]</scope>
    <source>
        <strain evidence="8 9">NCTC13149</strain>
    </source>
</reference>
<keyword evidence="6 7" id="KW-0472">Membrane</keyword>
<evidence type="ECO:0000256" key="6">
    <source>
        <dbReference type="ARBA" id="ARBA00023136"/>
    </source>
</evidence>
<evidence type="ECO:0000256" key="2">
    <source>
        <dbReference type="ARBA" id="ARBA00022448"/>
    </source>
</evidence>
<accession>A0A379C665</accession>
<dbReference type="GO" id="GO:0005886">
    <property type="term" value="C:plasma membrane"/>
    <property type="evidence" value="ECO:0007669"/>
    <property type="project" value="UniProtKB-SubCell"/>
</dbReference>
<feature type="transmembrane region" description="Helical" evidence="7">
    <location>
        <begin position="321"/>
        <end position="343"/>
    </location>
</feature>
<sequence>MLNLLEKSPLERRKLILEGNILPTLILLSLPTIIMAIVQSMIPVFDGFFLNNYGGVLVAGAVTFCAPIVNIINGLSMGLGSAGMAIIGQFNGLGDIKRVKHASLQLLVFALVLGIICSPLLYVIGHILTNYVNKDVAPYILEYLSLYSFVMPMLFMAAIYNGIKNACGQPEATLIRMVMLLILKIIFSFIFLKILRLGAKGAVFSSFCSYSIITLWLFYDLFIKKYEYQLSFKNYRPDWATIRQFVRIGLPSMLSSMFVFLGFFLINMEVQSYGPKVLAAQGIASNISALTFTVPSSISTTITTMISMNVGNNNIKKGKSIYYESLIIGSILSIAMILIITPFSRAFVKIFQKTVMDGEIINIATHALKIYNISVFGFTLFMIVQGTLLALGRTKVTFVIGLLRVWGFRYIFIILTRHILGVDAVFWGNLFSNTIAAVIYLIIMQMIPFESNILNE</sequence>
<keyword evidence="4 7" id="KW-0812">Transmembrane</keyword>
<dbReference type="RefSeq" id="WP_019035020.1">
    <property type="nucleotide sequence ID" value="NZ_UGSZ01000001.1"/>
</dbReference>
<evidence type="ECO:0000313" key="8">
    <source>
        <dbReference type="EMBL" id="SUB57822.1"/>
    </source>
</evidence>
<dbReference type="InterPro" id="IPR048279">
    <property type="entry name" value="MdtK-like"/>
</dbReference>
<dbReference type="InterPro" id="IPR002528">
    <property type="entry name" value="MATE_fam"/>
</dbReference>